<gene>
    <name evidence="2" type="ORF">V5799_013430</name>
</gene>
<dbReference type="GO" id="GO:0007035">
    <property type="term" value="P:vacuolar acidification"/>
    <property type="evidence" value="ECO:0007669"/>
    <property type="project" value="TreeGrafter"/>
</dbReference>
<accession>A0AAQ4E5X3</accession>
<dbReference type="InterPro" id="IPR015943">
    <property type="entry name" value="WD40/YVTN_repeat-like_dom_sf"/>
</dbReference>
<dbReference type="EMBL" id="JARKHS020021633">
    <property type="protein sequence ID" value="KAK8770105.1"/>
    <property type="molecule type" value="Genomic_DNA"/>
</dbReference>
<keyword evidence="3" id="KW-1185">Reference proteome</keyword>
<dbReference type="InterPro" id="IPR052208">
    <property type="entry name" value="DmX-like/RAVE_component"/>
</dbReference>
<reference evidence="2 3" key="1">
    <citation type="journal article" date="2023" name="Arcadia Sci">
        <title>De novo assembly of a long-read Amblyomma americanum tick genome.</title>
        <authorList>
            <person name="Chou S."/>
            <person name="Poskanzer K.E."/>
            <person name="Rollins M."/>
            <person name="Thuy-Boun P.S."/>
        </authorList>
    </citation>
    <scope>NUCLEOTIDE SEQUENCE [LARGE SCALE GENOMIC DNA]</scope>
    <source>
        <strain evidence="2">F_SG_1</strain>
        <tissue evidence="2">Salivary glands</tissue>
    </source>
</reference>
<dbReference type="PANTHER" id="PTHR13950">
    <property type="entry name" value="RABCONNECTIN-RELATED"/>
    <property type="match status" value="1"/>
</dbReference>
<dbReference type="Gene3D" id="2.130.10.10">
    <property type="entry name" value="YVTN repeat-like/Quinoprotein amine dehydrogenase"/>
    <property type="match status" value="1"/>
</dbReference>
<dbReference type="Proteomes" id="UP001321473">
    <property type="component" value="Unassembled WGS sequence"/>
</dbReference>
<dbReference type="SUPFAM" id="SSF50978">
    <property type="entry name" value="WD40 repeat-like"/>
    <property type="match status" value="1"/>
</dbReference>
<sequence>MAAIDYDSTASVASDDEDAFGGHDEENEEDDVFKDLTINEQQRRPSQGSRLEQLDPGSYAWALMRYAVVKMANHNLREFFSVAGIELQDEGFLILQEGVVGTTPGGEGDDRSIDGAVPDPVRIIHKDQESISAFCISQANEGILSLATPKELQELDISALLEPAPWLDDEAEFDILTLNRPPEPAAGQALDFLVVQHPLDRHNTSAGLAMPTASAFTSPTSANPPPLAAQTGRATTMMKGLNFPGSTNAHFCQIVLERSRLMIKPLKRHRVDSVRRLASHPVLPLYLSGCQDGSVSLWEWGHSQPVSTPRLAGTFAKVTSLLFNQQGNKFGVTDGDGNLSLWQVSMTSTNAKPFFSASCHSKQASDFAFVSSSSLIATAGHSAENRNVCLWDTLLPQRKALVACGSSFFFFLFTAREPQRKRRRT</sequence>
<protein>
    <submittedName>
        <fullName evidence="2">Uncharacterized protein</fullName>
    </submittedName>
</protein>
<dbReference type="InterPro" id="IPR001680">
    <property type="entry name" value="WD40_rpt"/>
</dbReference>
<name>A0AAQ4E5X3_AMBAM</name>
<feature type="compositionally biased region" description="Acidic residues" evidence="1">
    <location>
        <begin position="14"/>
        <end position="32"/>
    </location>
</feature>
<evidence type="ECO:0000313" key="2">
    <source>
        <dbReference type="EMBL" id="KAK8770105.1"/>
    </source>
</evidence>
<evidence type="ECO:0000313" key="3">
    <source>
        <dbReference type="Proteomes" id="UP001321473"/>
    </source>
</evidence>
<dbReference type="GO" id="GO:0043291">
    <property type="term" value="C:RAVE complex"/>
    <property type="evidence" value="ECO:0007669"/>
    <property type="project" value="TreeGrafter"/>
</dbReference>
<evidence type="ECO:0000256" key="1">
    <source>
        <dbReference type="SAM" id="MobiDB-lite"/>
    </source>
</evidence>
<dbReference type="Pfam" id="PF00400">
    <property type="entry name" value="WD40"/>
    <property type="match status" value="1"/>
</dbReference>
<proteinExistence type="predicted"/>
<dbReference type="InterPro" id="IPR036322">
    <property type="entry name" value="WD40_repeat_dom_sf"/>
</dbReference>
<comment type="caution">
    <text evidence="2">The sequence shown here is derived from an EMBL/GenBank/DDBJ whole genome shotgun (WGS) entry which is preliminary data.</text>
</comment>
<feature type="region of interest" description="Disordered" evidence="1">
    <location>
        <begin position="1"/>
        <end position="33"/>
    </location>
</feature>
<dbReference type="AlphaFoldDB" id="A0AAQ4E5X3"/>
<organism evidence="2 3">
    <name type="scientific">Amblyomma americanum</name>
    <name type="common">Lone star tick</name>
    <dbReference type="NCBI Taxonomy" id="6943"/>
    <lineage>
        <taxon>Eukaryota</taxon>
        <taxon>Metazoa</taxon>
        <taxon>Ecdysozoa</taxon>
        <taxon>Arthropoda</taxon>
        <taxon>Chelicerata</taxon>
        <taxon>Arachnida</taxon>
        <taxon>Acari</taxon>
        <taxon>Parasitiformes</taxon>
        <taxon>Ixodida</taxon>
        <taxon>Ixodoidea</taxon>
        <taxon>Ixodidae</taxon>
        <taxon>Amblyomminae</taxon>
        <taxon>Amblyomma</taxon>
    </lineage>
</organism>
<dbReference type="SMART" id="SM00320">
    <property type="entry name" value="WD40"/>
    <property type="match status" value="3"/>
</dbReference>
<dbReference type="PANTHER" id="PTHR13950:SF9">
    <property type="entry name" value="RABCONNECTIN-3A"/>
    <property type="match status" value="1"/>
</dbReference>